<protein>
    <submittedName>
        <fullName evidence="1">Uncharacterized protein</fullName>
    </submittedName>
</protein>
<name>A0A0C3GJZ9_PILCF</name>
<sequence length="169" mass="19189">MLKRAERWSSNSITSTFKLLHKNGRPLGCEQNNHHVYSKPCGLGWRFAICHDDHPPEIDIFFDCHVACPKLGTLIVAVMLQSDGSNDEEYVDLGEQTITLDELDVVRLVSWSPHQITTHPQLTFKVSFTAASLDLPQPRLQVETRNALERSLQTGVFVDTRFGVFSRRL</sequence>
<proteinExistence type="predicted"/>
<dbReference type="InParanoid" id="A0A0C3GJZ9"/>
<accession>A0A0C3GJZ9</accession>
<evidence type="ECO:0000313" key="2">
    <source>
        <dbReference type="Proteomes" id="UP000054166"/>
    </source>
</evidence>
<reference evidence="1 2" key="1">
    <citation type="submission" date="2014-04" db="EMBL/GenBank/DDBJ databases">
        <authorList>
            <consortium name="DOE Joint Genome Institute"/>
            <person name="Kuo A."/>
            <person name="Tarkka M."/>
            <person name="Buscot F."/>
            <person name="Kohler A."/>
            <person name="Nagy L.G."/>
            <person name="Floudas D."/>
            <person name="Copeland A."/>
            <person name="Barry K.W."/>
            <person name="Cichocki N."/>
            <person name="Veneault-Fourrey C."/>
            <person name="LaButti K."/>
            <person name="Lindquist E.A."/>
            <person name="Lipzen A."/>
            <person name="Lundell T."/>
            <person name="Morin E."/>
            <person name="Murat C."/>
            <person name="Sun H."/>
            <person name="Tunlid A."/>
            <person name="Henrissat B."/>
            <person name="Grigoriev I.V."/>
            <person name="Hibbett D.S."/>
            <person name="Martin F."/>
            <person name="Nordberg H.P."/>
            <person name="Cantor M.N."/>
            <person name="Hua S.X."/>
        </authorList>
    </citation>
    <scope>NUCLEOTIDE SEQUENCE [LARGE SCALE GENOMIC DNA]</scope>
    <source>
        <strain evidence="1 2">F 1598</strain>
    </source>
</reference>
<keyword evidence="2" id="KW-1185">Reference proteome</keyword>
<dbReference type="OrthoDB" id="6359816at2759"/>
<dbReference type="Proteomes" id="UP000054166">
    <property type="component" value="Unassembled WGS sequence"/>
</dbReference>
<reference evidence="2" key="2">
    <citation type="submission" date="2015-01" db="EMBL/GenBank/DDBJ databases">
        <title>Evolutionary Origins and Diversification of the Mycorrhizal Mutualists.</title>
        <authorList>
            <consortium name="DOE Joint Genome Institute"/>
            <consortium name="Mycorrhizal Genomics Consortium"/>
            <person name="Kohler A."/>
            <person name="Kuo A."/>
            <person name="Nagy L.G."/>
            <person name="Floudas D."/>
            <person name="Copeland A."/>
            <person name="Barry K.W."/>
            <person name="Cichocki N."/>
            <person name="Veneault-Fourrey C."/>
            <person name="LaButti K."/>
            <person name="Lindquist E.A."/>
            <person name="Lipzen A."/>
            <person name="Lundell T."/>
            <person name="Morin E."/>
            <person name="Murat C."/>
            <person name="Riley R."/>
            <person name="Ohm R."/>
            <person name="Sun H."/>
            <person name="Tunlid A."/>
            <person name="Henrissat B."/>
            <person name="Grigoriev I.V."/>
            <person name="Hibbett D.S."/>
            <person name="Martin F."/>
        </authorList>
    </citation>
    <scope>NUCLEOTIDE SEQUENCE [LARGE SCALE GENOMIC DNA]</scope>
    <source>
        <strain evidence="2">F 1598</strain>
    </source>
</reference>
<gene>
    <name evidence="1" type="ORF">PILCRDRAFT_105882</name>
</gene>
<dbReference type="STRING" id="765440.A0A0C3GJZ9"/>
<dbReference type="HOGENOM" id="CLU_1579109_0_0_1"/>
<dbReference type="EMBL" id="KN832970">
    <property type="protein sequence ID" value="KIM91954.1"/>
    <property type="molecule type" value="Genomic_DNA"/>
</dbReference>
<organism evidence="1 2">
    <name type="scientific">Piloderma croceum (strain F 1598)</name>
    <dbReference type="NCBI Taxonomy" id="765440"/>
    <lineage>
        <taxon>Eukaryota</taxon>
        <taxon>Fungi</taxon>
        <taxon>Dikarya</taxon>
        <taxon>Basidiomycota</taxon>
        <taxon>Agaricomycotina</taxon>
        <taxon>Agaricomycetes</taxon>
        <taxon>Agaricomycetidae</taxon>
        <taxon>Atheliales</taxon>
        <taxon>Atheliaceae</taxon>
        <taxon>Piloderma</taxon>
    </lineage>
</organism>
<evidence type="ECO:0000313" key="1">
    <source>
        <dbReference type="EMBL" id="KIM91954.1"/>
    </source>
</evidence>
<dbReference type="AlphaFoldDB" id="A0A0C3GJZ9"/>